<protein>
    <submittedName>
        <fullName evidence="2">Uncharacterized protein</fullName>
    </submittedName>
</protein>
<proteinExistence type="predicted"/>
<feature type="region of interest" description="Disordered" evidence="1">
    <location>
        <begin position="1"/>
        <end position="59"/>
    </location>
</feature>
<dbReference type="Proteomes" id="UP001604277">
    <property type="component" value="Unassembled WGS sequence"/>
</dbReference>
<gene>
    <name evidence="2" type="ORF">Fot_22638</name>
</gene>
<feature type="region of interest" description="Disordered" evidence="1">
    <location>
        <begin position="71"/>
        <end position="119"/>
    </location>
</feature>
<comment type="caution">
    <text evidence="2">The sequence shown here is derived from an EMBL/GenBank/DDBJ whole genome shotgun (WGS) entry which is preliminary data.</text>
</comment>
<evidence type="ECO:0000256" key="1">
    <source>
        <dbReference type="SAM" id="MobiDB-lite"/>
    </source>
</evidence>
<evidence type="ECO:0000313" key="3">
    <source>
        <dbReference type="Proteomes" id="UP001604277"/>
    </source>
</evidence>
<accession>A0ABD1UYB3</accession>
<sequence length="119" mass="13849">MSDHHAANDEDTIGGSTIEATLNANKDENRNDNVSEKDNLIDSDYKQKDPQLNGDENVERRCTWDKYIEYENEDATVNKDEDDLRSIEDDEETRKKKDKDHSFVDKDDFSDPQFETCIL</sequence>
<reference evidence="3" key="1">
    <citation type="submission" date="2024-07" db="EMBL/GenBank/DDBJ databases">
        <title>Two chromosome-level genome assemblies of Korean endemic species Abeliophyllum distichum and Forsythia ovata (Oleaceae).</title>
        <authorList>
            <person name="Jang H."/>
        </authorList>
    </citation>
    <scope>NUCLEOTIDE SEQUENCE [LARGE SCALE GENOMIC DNA]</scope>
</reference>
<dbReference type="AlphaFoldDB" id="A0ABD1UYB3"/>
<feature type="compositionally biased region" description="Polar residues" evidence="1">
    <location>
        <begin position="14"/>
        <end position="24"/>
    </location>
</feature>
<feature type="compositionally biased region" description="Basic and acidic residues" evidence="1">
    <location>
        <begin position="25"/>
        <end position="49"/>
    </location>
</feature>
<name>A0ABD1UYB3_9LAMI</name>
<feature type="compositionally biased region" description="Basic and acidic residues" evidence="1">
    <location>
        <begin position="76"/>
        <end position="109"/>
    </location>
</feature>
<dbReference type="EMBL" id="JBFOLJ010000006">
    <property type="protein sequence ID" value="KAL2530037.1"/>
    <property type="molecule type" value="Genomic_DNA"/>
</dbReference>
<evidence type="ECO:0000313" key="2">
    <source>
        <dbReference type="EMBL" id="KAL2530037.1"/>
    </source>
</evidence>
<organism evidence="2 3">
    <name type="scientific">Forsythia ovata</name>
    <dbReference type="NCBI Taxonomy" id="205694"/>
    <lineage>
        <taxon>Eukaryota</taxon>
        <taxon>Viridiplantae</taxon>
        <taxon>Streptophyta</taxon>
        <taxon>Embryophyta</taxon>
        <taxon>Tracheophyta</taxon>
        <taxon>Spermatophyta</taxon>
        <taxon>Magnoliopsida</taxon>
        <taxon>eudicotyledons</taxon>
        <taxon>Gunneridae</taxon>
        <taxon>Pentapetalae</taxon>
        <taxon>asterids</taxon>
        <taxon>lamiids</taxon>
        <taxon>Lamiales</taxon>
        <taxon>Oleaceae</taxon>
        <taxon>Forsythieae</taxon>
        <taxon>Forsythia</taxon>
    </lineage>
</organism>
<keyword evidence="3" id="KW-1185">Reference proteome</keyword>